<dbReference type="AlphaFoldDB" id="A0A8J4F4S3"/>
<gene>
    <name evidence="9" type="ORF">Vafri_15480</name>
</gene>
<accession>A0A8J4F4S3</accession>
<evidence type="ECO:0000259" key="8">
    <source>
        <dbReference type="PROSITE" id="PS50011"/>
    </source>
</evidence>
<organism evidence="9 10">
    <name type="scientific">Volvox africanus</name>
    <dbReference type="NCBI Taxonomy" id="51714"/>
    <lineage>
        <taxon>Eukaryota</taxon>
        <taxon>Viridiplantae</taxon>
        <taxon>Chlorophyta</taxon>
        <taxon>core chlorophytes</taxon>
        <taxon>Chlorophyceae</taxon>
        <taxon>CS clade</taxon>
        <taxon>Chlamydomonadales</taxon>
        <taxon>Volvocaceae</taxon>
        <taxon>Volvox</taxon>
    </lineage>
</organism>
<feature type="non-terminal residue" evidence="9">
    <location>
        <position position="1"/>
    </location>
</feature>
<sequence>NRLMGAVKVLASSENSSSDESHTVTASSAAAAAAGPAPAAASGCPLGGGGVRALLEQQRQLNAPTDVRLSVLLGAGSFGRVYSGMWCGRPCAVKILTHGPHETPVIERELQVSLSCKHPHVVRTMDFVKLDVTGAAARLQQAKGGVRPLKGGAGGGVDGPTTTSSSGSSGVDLFPTPNENHGVAGAAAASGAVANGVYETWLIQELCDGGALSSALYGGRFLGVVHADGIIPGSAGGGGSGRNGQHVNLPAILSLALDISRGMAYLHSRGIVHGDLKAENVLLVTRGTALTSMPGDGRVAGLTEDGQDEGGCRGEGAAVRLSTAPSSGSSGTTADGGRYCRYIAKVADFGLSRALVPGRTHQTTRNVGTITHMPPESLMGGQLRLATDVYAFGVLMWELFTGSRPYSGLTAGEVVQRVVVQGFRPAFPGATPQEWRDLAGECWAQAPEERPGFEQVEQRLLTLLGGYDDTESLARQTDSFRTTSTSTAAPTVNRPVVPTAPALLPRATPVGGDLVGHW</sequence>
<keyword evidence="5 6" id="KW-0067">ATP-binding</keyword>
<dbReference type="PROSITE" id="PS50011">
    <property type="entry name" value="PROTEIN_KINASE_DOM"/>
    <property type="match status" value="1"/>
</dbReference>
<feature type="region of interest" description="Disordered" evidence="7">
    <location>
        <begin position="148"/>
        <end position="173"/>
    </location>
</feature>
<evidence type="ECO:0000256" key="4">
    <source>
        <dbReference type="ARBA" id="ARBA00022777"/>
    </source>
</evidence>
<dbReference type="Proteomes" id="UP000747399">
    <property type="component" value="Unassembled WGS sequence"/>
</dbReference>
<evidence type="ECO:0000256" key="6">
    <source>
        <dbReference type="PROSITE-ProRule" id="PRU10141"/>
    </source>
</evidence>
<feature type="compositionally biased region" description="Low complexity" evidence="7">
    <location>
        <begin position="159"/>
        <end position="172"/>
    </location>
</feature>
<dbReference type="EMBL" id="BNCO01000043">
    <property type="protein sequence ID" value="GIL61093.1"/>
    <property type="molecule type" value="Genomic_DNA"/>
</dbReference>
<dbReference type="InterPro" id="IPR001245">
    <property type="entry name" value="Ser-Thr/Tyr_kinase_cat_dom"/>
</dbReference>
<dbReference type="SMART" id="SM00220">
    <property type="entry name" value="S_TKc"/>
    <property type="match status" value="1"/>
</dbReference>
<dbReference type="PROSITE" id="PS00108">
    <property type="entry name" value="PROTEIN_KINASE_ST"/>
    <property type="match status" value="1"/>
</dbReference>
<comment type="caution">
    <text evidence="9">The sequence shown here is derived from an EMBL/GenBank/DDBJ whole genome shotgun (WGS) entry which is preliminary data.</text>
</comment>
<dbReference type="GO" id="GO:0004674">
    <property type="term" value="F:protein serine/threonine kinase activity"/>
    <property type="evidence" value="ECO:0007669"/>
    <property type="project" value="UniProtKB-KW"/>
</dbReference>
<evidence type="ECO:0000313" key="10">
    <source>
        <dbReference type="Proteomes" id="UP000747399"/>
    </source>
</evidence>
<dbReference type="SUPFAM" id="SSF56112">
    <property type="entry name" value="Protein kinase-like (PK-like)"/>
    <property type="match status" value="1"/>
</dbReference>
<dbReference type="InterPro" id="IPR000719">
    <property type="entry name" value="Prot_kinase_dom"/>
</dbReference>
<keyword evidence="3 6" id="KW-0547">Nucleotide-binding</keyword>
<dbReference type="GO" id="GO:0005524">
    <property type="term" value="F:ATP binding"/>
    <property type="evidence" value="ECO:0007669"/>
    <property type="project" value="UniProtKB-UniRule"/>
</dbReference>
<dbReference type="Gene3D" id="3.30.200.20">
    <property type="entry name" value="Phosphorylase Kinase, domain 1"/>
    <property type="match status" value="1"/>
</dbReference>
<dbReference type="InterPro" id="IPR017441">
    <property type="entry name" value="Protein_kinase_ATP_BS"/>
</dbReference>
<evidence type="ECO:0000256" key="1">
    <source>
        <dbReference type="ARBA" id="ARBA00022527"/>
    </source>
</evidence>
<keyword evidence="2" id="KW-0808">Transferase</keyword>
<feature type="compositionally biased region" description="Polar residues" evidence="7">
    <location>
        <begin position="474"/>
        <end position="490"/>
    </location>
</feature>
<dbReference type="PANTHER" id="PTHR44329">
    <property type="entry name" value="SERINE/THREONINE-PROTEIN KINASE TNNI3K-RELATED"/>
    <property type="match status" value="1"/>
</dbReference>
<dbReference type="InterPro" id="IPR008271">
    <property type="entry name" value="Ser/Thr_kinase_AS"/>
</dbReference>
<feature type="region of interest" description="Disordered" evidence="7">
    <location>
        <begin position="474"/>
        <end position="493"/>
    </location>
</feature>
<dbReference type="PANTHER" id="PTHR44329:SF214">
    <property type="entry name" value="PROTEIN KINASE DOMAIN-CONTAINING PROTEIN"/>
    <property type="match status" value="1"/>
</dbReference>
<dbReference type="Pfam" id="PF07714">
    <property type="entry name" value="PK_Tyr_Ser-Thr"/>
    <property type="match status" value="2"/>
</dbReference>
<evidence type="ECO:0000256" key="5">
    <source>
        <dbReference type="ARBA" id="ARBA00022840"/>
    </source>
</evidence>
<name>A0A8J4F4S3_9CHLO</name>
<keyword evidence="4" id="KW-0418">Kinase</keyword>
<evidence type="ECO:0000256" key="3">
    <source>
        <dbReference type="ARBA" id="ARBA00022741"/>
    </source>
</evidence>
<feature type="domain" description="Protein kinase" evidence="8">
    <location>
        <begin position="67"/>
        <end position="461"/>
    </location>
</feature>
<dbReference type="PROSITE" id="PS00107">
    <property type="entry name" value="PROTEIN_KINASE_ATP"/>
    <property type="match status" value="1"/>
</dbReference>
<feature type="binding site" evidence="6">
    <location>
        <position position="94"/>
    </location>
    <ligand>
        <name>ATP</name>
        <dbReference type="ChEBI" id="CHEBI:30616"/>
    </ligand>
</feature>
<reference evidence="9" key="1">
    <citation type="journal article" date="2021" name="Proc. Natl. Acad. Sci. U.S.A.">
        <title>Three genomes in the algal genus Volvox reveal the fate of a haploid sex-determining region after a transition to homothallism.</title>
        <authorList>
            <person name="Yamamoto K."/>
            <person name="Hamaji T."/>
            <person name="Kawai-Toyooka H."/>
            <person name="Matsuzaki R."/>
            <person name="Takahashi F."/>
            <person name="Nishimura Y."/>
            <person name="Kawachi M."/>
            <person name="Noguchi H."/>
            <person name="Minakuchi Y."/>
            <person name="Umen J.G."/>
            <person name="Toyoda A."/>
            <person name="Nozaki H."/>
        </authorList>
    </citation>
    <scope>NUCLEOTIDE SEQUENCE</scope>
    <source>
        <strain evidence="9">NIES-3780</strain>
    </source>
</reference>
<protein>
    <recommendedName>
        <fullName evidence="8">Protein kinase domain-containing protein</fullName>
    </recommendedName>
</protein>
<evidence type="ECO:0000313" key="9">
    <source>
        <dbReference type="EMBL" id="GIL61093.1"/>
    </source>
</evidence>
<evidence type="ECO:0000256" key="7">
    <source>
        <dbReference type="SAM" id="MobiDB-lite"/>
    </source>
</evidence>
<proteinExistence type="predicted"/>
<dbReference type="InterPro" id="IPR051681">
    <property type="entry name" value="Ser/Thr_Kinases-Pseudokinases"/>
</dbReference>
<keyword evidence="1" id="KW-0723">Serine/threonine-protein kinase</keyword>
<keyword evidence="10" id="KW-1185">Reference proteome</keyword>
<dbReference type="InterPro" id="IPR011009">
    <property type="entry name" value="Kinase-like_dom_sf"/>
</dbReference>
<evidence type="ECO:0000256" key="2">
    <source>
        <dbReference type="ARBA" id="ARBA00022679"/>
    </source>
</evidence>
<dbReference type="Gene3D" id="1.10.510.10">
    <property type="entry name" value="Transferase(Phosphotransferase) domain 1"/>
    <property type="match status" value="1"/>
</dbReference>